<organism evidence="2 6">
    <name type="scientific">Avibacterium paragallinarum</name>
    <name type="common">Haemophilus gallinarum</name>
    <dbReference type="NCBI Taxonomy" id="728"/>
    <lineage>
        <taxon>Bacteria</taxon>
        <taxon>Pseudomonadati</taxon>
        <taxon>Pseudomonadota</taxon>
        <taxon>Gammaproteobacteria</taxon>
        <taxon>Pasteurellales</taxon>
        <taxon>Pasteurellaceae</taxon>
        <taxon>Avibacterium</taxon>
    </lineage>
</organism>
<evidence type="ECO:0000313" key="1">
    <source>
        <dbReference type="EMBL" id="STO71784.1"/>
    </source>
</evidence>
<evidence type="ECO:0000313" key="4">
    <source>
        <dbReference type="EMBL" id="SUV40810.1"/>
    </source>
</evidence>
<dbReference type="EMBL" id="UFSW01000001">
    <property type="protein sequence ID" value="SUU98755.1"/>
    <property type="molecule type" value="Genomic_DNA"/>
</dbReference>
<reference evidence="5 6" key="1">
    <citation type="submission" date="2018-06" db="EMBL/GenBank/DDBJ databases">
        <authorList>
            <consortium name="Pathogen Informatics"/>
            <person name="Doyle S."/>
        </authorList>
    </citation>
    <scope>NUCLEOTIDE SEQUENCE [LARGE SCALE GENOMIC DNA]</scope>
    <source>
        <strain evidence="2 6">NCTC10926</strain>
        <strain evidence="1 5">NCTC11296</strain>
    </source>
</reference>
<protein>
    <submittedName>
        <fullName evidence="2">Uncharacterized protein</fullName>
    </submittedName>
</protein>
<dbReference type="RefSeq" id="WP_017807110.1">
    <property type="nucleotide sequence ID" value="NZ_CP034110.1"/>
</dbReference>
<dbReference type="GeneID" id="66255071"/>
<dbReference type="AlphaFoldDB" id="A0A0F5EUZ4"/>
<evidence type="ECO:0000313" key="2">
    <source>
        <dbReference type="EMBL" id="SUU97537.1"/>
    </source>
</evidence>
<accession>A0A0F5EUZ4</accession>
<evidence type="ECO:0000313" key="3">
    <source>
        <dbReference type="EMBL" id="SUU98755.1"/>
    </source>
</evidence>
<dbReference type="EMBL" id="UGHK01000002">
    <property type="protein sequence ID" value="STO71784.1"/>
    <property type="molecule type" value="Genomic_DNA"/>
</dbReference>
<dbReference type="Proteomes" id="UP000254620">
    <property type="component" value="Unassembled WGS sequence"/>
</dbReference>
<dbReference type="EMBL" id="UFSW01000002">
    <property type="protein sequence ID" value="SUV40810.1"/>
    <property type="molecule type" value="Genomic_DNA"/>
</dbReference>
<sequence length="93" mass="11092">MRLTLEQQKELAKFEGYSDFDAWLEMDKKRAEKTERELAEAEAYKPTKAEIARKINDLRTNPFAIEYYRRISMNDDLTVEQVIKRLEKTKTSD</sequence>
<dbReference type="EMBL" id="UFSW01000001">
    <property type="protein sequence ID" value="SUU97537.1"/>
    <property type="molecule type" value="Genomic_DNA"/>
</dbReference>
<dbReference type="Proteomes" id="UP000254465">
    <property type="component" value="Unassembled WGS sequence"/>
</dbReference>
<evidence type="ECO:0000313" key="6">
    <source>
        <dbReference type="Proteomes" id="UP000254620"/>
    </source>
</evidence>
<gene>
    <name evidence="2" type="ORF">NCTC10926_00929</name>
    <name evidence="3" type="ORF">NCTC10926_02197</name>
    <name evidence="4" type="ORF">NCTC10926_02868</name>
    <name evidence="1" type="ORF">NCTC11296_01697</name>
</gene>
<dbReference type="KEGG" id="apag:EIA51_02200"/>
<proteinExistence type="predicted"/>
<name>A0A0F5EUZ4_AVIPA</name>
<evidence type="ECO:0000313" key="5">
    <source>
        <dbReference type="Proteomes" id="UP000254465"/>
    </source>
</evidence>